<comment type="caution">
    <text evidence="1">The sequence shown here is derived from an EMBL/GenBank/DDBJ whole genome shotgun (WGS) entry which is preliminary data.</text>
</comment>
<name>A0AAD7IJU6_9AGAR</name>
<evidence type="ECO:0000313" key="1">
    <source>
        <dbReference type="EMBL" id="KAJ7743218.1"/>
    </source>
</evidence>
<feature type="non-terminal residue" evidence="1">
    <location>
        <position position="1"/>
    </location>
</feature>
<reference evidence="1" key="1">
    <citation type="submission" date="2023-03" db="EMBL/GenBank/DDBJ databases">
        <title>Massive genome expansion in bonnet fungi (Mycena s.s.) driven by repeated elements and novel gene families across ecological guilds.</title>
        <authorList>
            <consortium name="Lawrence Berkeley National Laboratory"/>
            <person name="Harder C.B."/>
            <person name="Miyauchi S."/>
            <person name="Viragh M."/>
            <person name="Kuo A."/>
            <person name="Thoen E."/>
            <person name="Andreopoulos B."/>
            <person name="Lu D."/>
            <person name="Skrede I."/>
            <person name="Drula E."/>
            <person name="Henrissat B."/>
            <person name="Morin E."/>
            <person name="Kohler A."/>
            <person name="Barry K."/>
            <person name="LaButti K."/>
            <person name="Morin E."/>
            <person name="Salamov A."/>
            <person name="Lipzen A."/>
            <person name="Mereny Z."/>
            <person name="Hegedus B."/>
            <person name="Baldrian P."/>
            <person name="Stursova M."/>
            <person name="Weitz H."/>
            <person name="Taylor A."/>
            <person name="Grigoriev I.V."/>
            <person name="Nagy L.G."/>
            <person name="Martin F."/>
            <person name="Kauserud H."/>
        </authorList>
    </citation>
    <scope>NUCLEOTIDE SEQUENCE</scope>
    <source>
        <strain evidence="1">CBHHK182m</strain>
    </source>
</reference>
<proteinExistence type="predicted"/>
<evidence type="ECO:0000313" key="2">
    <source>
        <dbReference type="Proteomes" id="UP001215598"/>
    </source>
</evidence>
<feature type="non-terminal residue" evidence="1">
    <location>
        <position position="63"/>
    </location>
</feature>
<dbReference type="Proteomes" id="UP001215598">
    <property type="component" value="Unassembled WGS sequence"/>
</dbReference>
<keyword evidence="2" id="KW-1185">Reference proteome</keyword>
<dbReference type="EMBL" id="JARKIB010000092">
    <property type="protein sequence ID" value="KAJ7743218.1"/>
    <property type="molecule type" value="Genomic_DNA"/>
</dbReference>
<accession>A0AAD7IJU6</accession>
<sequence>IRNLGKAPCPRCYLPKEDIPDLGTVRDRKKRETLARTDEHIKNGTITRIRDWIYKLGRNVKST</sequence>
<dbReference type="AlphaFoldDB" id="A0AAD7IJU6"/>
<protein>
    <submittedName>
        <fullName evidence="1">Uncharacterized protein</fullName>
    </submittedName>
</protein>
<gene>
    <name evidence="1" type="ORF">B0H16DRAFT_1223938</name>
</gene>
<organism evidence="1 2">
    <name type="scientific">Mycena metata</name>
    <dbReference type="NCBI Taxonomy" id="1033252"/>
    <lineage>
        <taxon>Eukaryota</taxon>
        <taxon>Fungi</taxon>
        <taxon>Dikarya</taxon>
        <taxon>Basidiomycota</taxon>
        <taxon>Agaricomycotina</taxon>
        <taxon>Agaricomycetes</taxon>
        <taxon>Agaricomycetidae</taxon>
        <taxon>Agaricales</taxon>
        <taxon>Marasmiineae</taxon>
        <taxon>Mycenaceae</taxon>
        <taxon>Mycena</taxon>
    </lineage>
</organism>